<evidence type="ECO:0000313" key="1">
    <source>
        <dbReference type="EMBL" id="MBO0360687.1"/>
    </source>
</evidence>
<accession>A0A939JFQ9</accession>
<dbReference type="EMBL" id="JAFLQZ010000022">
    <property type="protein sequence ID" value="MBO0360687.1"/>
    <property type="molecule type" value="Genomic_DNA"/>
</dbReference>
<dbReference type="RefSeq" id="WP_206986602.1">
    <property type="nucleotide sequence ID" value="NZ_JAFLQZ010000022.1"/>
</dbReference>
<proteinExistence type="predicted"/>
<comment type="caution">
    <text evidence="1">The sequence shown here is derived from an EMBL/GenBank/DDBJ whole genome shotgun (WGS) entry which is preliminary data.</text>
</comment>
<gene>
    <name evidence="1" type="ORF">J0X19_22190</name>
</gene>
<dbReference type="AlphaFoldDB" id="A0A939JFQ9"/>
<organism evidence="1 2">
    <name type="scientific">Hymenobacter telluris</name>
    <dbReference type="NCBI Taxonomy" id="2816474"/>
    <lineage>
        <taxon>Bacteria</taxon>
        <taxon>Pseudomonadati</taxon>
        <taxon>Bacteroidota</taxon>
        <taxon>Cytophagia</taxon>
        <taxon>Cytophagales</taxon>
        <taxon>Hymenobacteraceae</taxon>
        <taxon>Hymenobacter</taxon>
    </lineage>
</organism>
<name>A0A939JFQ9_9BACT</name>
<dbReference type="Proteomes" id="UP000664144">
    <property type="component" value="Unassembled WGS sequence"/>
</dbReference>
<sequence length="69" mass="7842">MLHTLLVTATDLERWADLLEGKSTFPELLRRLIEVSPGHWERTILNQSPWFIGRHDALAVLGSQLAYSA</sequence>
<reference evidence="1" key="1">
    <citation type="submission" date="2021-03" db="EMBL/GenBank/DDBJ databases">
        <authorList>
            <person name="Kim M.K."/>
        </authorList>
    </citation>
    <scope>NUCLEOTIDE SEQUENCE</scope>
    <source>
        <strain evidence="1">BT186</strain>
    </source>
</reference>
<keyword evidence="2" id="KW-1185">Reference proteome</keyword>
<protein>
    <submittedName>
        <fullName evidence="1">Uncharacterized protein</fullName>
    </submittedName>
</protein>
<evidence type="ECO:0000313" key="2">
    <source>
        <dbReference type="Proteomes" id="UP000664144"/>
    </source>
</evidence>